<dbReference type="GO" id="GO:0015031">
    <property type="term" value="P:protein transport"/>
    <property type="evidence" value="ECO:0007669"/>
    <property type="project" value="UniProtKB-KW"/>
</dbReference>
<dbReference type="GO" id="GO:0005886">
    <property type="term" value="C:plasma membrane"/>
    <property type="evidence" value="ECO:0007669"/>
    <property type="project" value="UniProtKB-SubCell"/>
</dbReference>
<dbReference type="EMBL" id="CP082237">
    <property type="protein sequence ID" value="QZT33018.1"/>
    <property type="molecule type" value="Genomic_DNA"/>
</dbReference>
<accession>A0A8X8L9E9</accession>
<dbReference type="Gene3D" id="1.10.287.1700">
    <property type="match status" value="1"/>
</dbReference>
<evidence type="ECO:0000256" key="5">
    <source>
        <dbReference type="ARBA" id="ARBA00022475"/>
    </source>
</evidence>
<dbReference type="InterPro" id="IPR053716">
    <property type="entry name" value="Flag_assembly_chemotaxis_eff"/>
</dbReference>
<keyword evidence="12" id="KW-0966">Cell projection</keyword>
<evidence type="ECO:0000256" key="1">
    <source>
        <dbReference type="ARBA" id="ARBA00004413"/>
    </source>
</evidence>
<keyword evidence="11" id="KW-0175">Coiled coil</keyword>
<evidence type="ECO:0000256" key="4">
    <source>
        <dbReference type="ARBA" id="ARBA00022448"/>
    </source>
</evidence>
<dbReference type="AlphaFoldDB" id="A0A8X8L9E9"/>
<evidence type="ECO:0000256" key="10">
    <source>
        <dbReference type="ARBA" id="ARBA00023225"/>
    </source>
</evidence>
<protein>
    <recommendedName>
        <fullName evidence="3">Flagellar FliJ protein</fullName>
    </recommendedName>
</protein>
<dbReference type="Pfam" id="PF02050">
    <property type="entry name" value="FliJ"/>
    <property type="match status" value="1"/>
</dbReference>
<dbReference type="Proteomes" id="UP000825179">
    <property type="component" value="Chromosome"/>
</dbReference>
<keyword evidence="8" id="KW-0653">Protein transport</keyword>
<keyword evidence="7" id="KW-1005">Bacterial flagellum biogenesis</keyword>
<keyword evidence="6" id="KW-0145">Chemotaxis</keyword>
<keyword evidence="5" id="KW-1003">Cell membrane</keyword>
<keyword evidence="12" id="KW-0282">Flagellum</keyword>
<keyword evidence="13" id="KW-1185">Reference proteome</keyword>
<keyword evidence="9" id="KW-0472">Membrane</keyword>
<evidence type="ECO:0000256" key="6">
    <source>
        <dbReference type="ARBA" id="ARBA00022500"/>
    </source>
</evidence>
<keyword evidence="10" id="KW-1006">Bacterial flagellum protein export</keyword>
<feature type="coiled-coil region" evidence="11">
    <location>
        <begin position="19"/>
        <end position="60"/>
    </location>
</feature>
<proteinExistence type="inferred from homology"/>
<reference evidence="12 13" key="1">
    <citation type="journal article" date="2020" name="Extremophiles">
        <title>Genomic analysis of Caldalkalibacillus thermarum TA2.A1 reveals aerobic alkaliphilic metabolism and evolutionary hallmarks linking alkaliphilic bacteria and plant life.</title>
        <authorList>
            <person name="de Jong S.I."/>
            <person name="van den Broek M.A."/>
            <person name="Merkel A.Y."/>
            <person name="de la Torre Cortes P."/>
            <person name="Kalamorz F."/>
            <person name="Cook G.M."/>
            <person name="van Loosdrecht M.C.M."/>
            <person name="McMillan D.G.G."/>
        </authorList>
    </citation>
    <scope>NUCLEOTIDE SEQUENCE [LARGE SCALE GENOMIC DNA]</scope>
    <source>
        <strain evidence="12 13">TA2.A1</strain>
    </source>
</reference>
<evidence type="ECO:0000256" key="9">
    <source>
        <dbReference type="ARBA" id="ARBA00023136"/>
    </source>
</evidence>
<dbReference type="NCBIfam" id="TIGR02473">
    <property type="entry name" value="flagell_FliJ"/>
    <property type="match status" value="1"/>
</dbReference>
<dbReference type="GO" id="GO:0071973">
    <property type="term" value="P:bacterial-type flagellum-dependent cell motility"/>
    <property type="evidence" value="ECO:0007669"/>
    <property type="project" value="InterPro"/>
</dbReference>
<organism evidence="12 13">
    <name type="scientific">Caldalkalibacillus thermarum (strain TA2.A1)</name>
    <dbReference type="NCBI Taxonomy" id="986075"/>
    <lineage>
        <taxon>Bacteria</taxon>
        <taxon>Bacillati</taxon>
        <taxon>Bacillota</taxon>
        <taxon>Bacilli</taxon>
        <taxon>Bacillales</taxon>
        <taxon>Bacillaceae</taxon>
        <taxon>Caldalkalibacillus</taxon>
    </lineage>
</organism>
<evidence type="ECO:0000256" key="8">
    <source>
        <dbReference type="ARBA" id="ARBA00022927"/>
    </source>
</evidence>
<keyword evidence="12" id="KW-0969">Cilium</keyword>
<evidence type="ECO:0000256" key="7">
    <source>
        <dbReference type="ARBA" id="ARBA00022795"/>
    </source>
</evidence>
<name>A0A8X8L9E9_CALTT</name>
<comment type="subcellular location">
    <subcellularLocation>
        <location evidence="1">Cell membrane</location>
        <topology evidence="1">Peripheral membrane protein</topology>
        <orientation evidence="1">Cytoplasmic side</orientation>
    </subcellularLocation>
</comment>
<dbReference type="RefSeq" id="WP_222822598.1">
    <property type="nucleotide sequence ID" value="NZ_CP082237.1"/>
</dbReference>
<comment type="similarity">
    <text evidence="2">Belongs to the FliJ family.</text>
</comment>
<evidence type="ECO:0000256" key="3">
    <source>
        <dbReference type="ARBA" id="ARBA00020392"/>
    </source>
</evidence>
<dbReference type="GO" id="GO:0044781">
    <property type="term" value="P:bacterial-type flagellum organization"/>
    <property type="evidence" value="ECO:0007669"/>
    <property type="project" value="UniProtKB-KW"/>
</dbReference>
<sequence length="156" mass="18701">MAPYKFAWQKLLDLNTRQKDQAQMQLVEAMAEQHKLEERLENTKAEIEMLNQQMIDRQQKGTSVASLRQLAEYAHYLQAKLVHERKALLLAKRRTSHTRQTVVHYMTEEKKWQKLKRKHLHAWIKQERRKEQMATDEIAGRRHRGYVALGSEQDER</sequence>
<keyword evidence="4" id="KW-0813">Transport</keyword>
<evidence type="ECO:0000313" key="12">
    <source>
        <dbReference type="EMBL" id="QZT33018.1"/>
    </source>
</evidence>
<dbReference type="InterPro" id="IPR012823">
    <property type="entry name" value="Flagell_FliJ"/>
</dbReference>
<evidence type="ECO:0000256" key="2">
    <source>
        <dbReference type="ARBA" id="ARBA00010004"/>
    </source>
</evidence>
<dbReference type="GO" id="GO:0009288">
    <property type="term" value="C:bacterial-type flagellum"/>
    <property type="evidence" value="ECO:0007669"/>
    <property type="project" value="InterPro"/>
</dbReference>
<evidence type="ECO:0000256" key="11">
    <source>
        <dbReference type="SAM" id="Coils"/>
    </source>
</evidence>
<gene>
    <name evidence="12" type="primary">fliJ</name>
    <name evidence="12" type="ORF">HUR95_11845</name>
</gene>
<evidence type="ECO:0000313" key="13">
    <source>
        <dbReference type="Proteomes" id="UP000825179"/>
    </source>
</evidence>
<dbReference type="GO" id="GO:0006935">
    <property type="term" value="P:chemotaxis"/>
    <property type="evidence" value="ECO:0007669"/>
    <property type="project" value="UniProtKB-KW"/>
</dbReference>
<dbReference type="KEGG" id="cthu:HUR95_11845"/>